<proteinExistence type="predicted"/>
<feature type="compositionally biased region" description="Basic and acidic residues" evidence="1">
    <location>
        <begin position="340"/>
        <end position="350"/>
    </location>
</feature>
<feature type="compositionally biased region" description="Basic and acidic residues" evidence="1">
    <location>
        <begin position="739"/>
        <end position="765"/>
    </location>
</feature>
<dbReference type="Proteomes" id="UP000467700">
    <property type="component" value="Unassembled WGS sequence"/>
</dbReference>
<feature type="compositionally biased region" description="Low complexity" evidence="1">
    <location>
        <begin position="610"/>
        <end position="631"/>
    </location>
</feature>
<dbReference type="PANTHER" id="PTHR11440">
    <property type="entry name" value="LECITHIN-CHOLESTEROL ACYLTRANSFERASE-RELATED"/>
    <property type="match status" value="1"/>
</dbReference>
<dbReference type="SUPFAM" id="SSF53474">
    <property type="entry name" value="alpha/beta-Hydrolases"/>
    <property type="match status" value="1"/>
</dbReference>
<dbReference type="InterPro" id="IPR029058">
    <property type="entry name" value="AB_hydrolase_fold"/>
</dbReference>
<sequence>MNSVYFPAHVVVLIRRLVNVVSTLSISNHYISRKTNTDTPPYDYLLSKQPLSASNIVEWPWLTLRSNWDRVLTAADRMNGVAVVQEEHNRPGLVLRSTLNLPKWIPGHLSWPNLFSIFRPEFNLPTPDEDPPPRTPPKPQSSEEPQEQPQKKQRKPLKEPFIPPQLQRTHPADLIHQLLVNPALYDPLRTPRYPIVLCHGLYGFDSRGPSSFPSMRMHYWSNVLRVLRGKVGAEVIVTSVPGTGSIPSRAARLDEQLRIQARGRGINFLAHSMGGLDCRHLISHIRPSEYIPLSLTTICTPHRGSPFMDWCATNIGIGKLRQQEKELAEELRKSRQRHSKSPDEDFDIHPDPSPSLESKDVSTAKSKRNEDSGFSFSSISSLPSSFTTLLLSIVDSPAYANLTSHYLNEVFNPATPDDPDVKYWSVAARMSSKSVNVWHPFWLPKMVLDGSEEAEREKLKKNWEEESSRREQNWGENVPLWADEREWGNDGLVTVQSAKWGEFLGIMEGCDHWEMRGARGIEFGVDLPAIPAIGLGAFPYSTSTSNSRPAVQAQGDGWGFGDWTRFVGAWRKSKEDAAAAQKAEKAGTVHALHKHGVEQAKVHAKAMGNAPSATSASTASSSPVPPSSSGSELPKEETLREKRERDRQAADVLLKASTEKLSVVFDWLIDQVPAVPLIAAPSSSDAQLESSAKVMNTEKAKAGLGEARAMTDKELGAAAVVHTVGPSSGASFDPTKSPSRKDSPPSEMRRRMDQEDKGRKKNELATREDLERFYVALSRKMYDSGL</sequence>
<accession>A0A8S0WTT9</accession>
<organism evidence="2 3">
    <name type="scientific">Cyclocybe aegerita</name>
    <name type="common">Black poplar mushroom</name>
    <name type="synonym">Agrocybe aegerita</name>
    <dbReference type="NCBI Taxonomy" id="1973307"/>
    <lineage>
        <taxon>Eukaryota</taxon>
        <taxon>Fungi</taxon>
        <taxon>Dikarya</taxon>
        <taxon>Basidiomycota</taxon>
        <taxon>Agaricomycotina</taxon>
        <taxon>Agaricomycetes</taxon>
        <taxon>Agaricomycetidae</taxon>
        <taxon>Agaricales</taxon>
        <taxon>Agaricineae</taxon>
        <taxon>Bolbitiaceae</taxon>
        <taxon>Cyclocybe</taxon>
    </lineage>
</organism>
<protein>
    <recommendedName>
        <fullName evidence="4">Alpha/beta-hydrolase</fullName>
    </recommendedName>
</protein>
<keyword evidence="3" id="KW-1185">Reference proteome</keyword>
<comment type="caution">
    <text evidence="2">The sequence shown here is derived from an EMBL/GenBank/DDBJ whole genome shotgun (WGS) entry which is preliminary data.</text>
</comment>
<dbReference type="AlphaFoldDB" id="A0A8S0WTT9"/>
<gene>
    <name evidence="2" type="ORF">AAE3_LOCUS7730</name>
</gene>
<feature type="region of interest" description="Disordered" evidence="1">
    <location>
        <begin position="724"/>
        <end position="765"/>
    </location>
</feature>
<evidence type="ECO:0000313" key="2">
    <source>
        <dbReference type="EMBL" id="CAA7265506.1"/>
    </source>
</evidence>
<dbReference type="OrthoDB" id="5592486at2759"/>
<feature type="compositionally biased region" description="Polar residues" evidence="1">
    <location>
        <begin position="725"/>
        <end position="737"/>
    </location>
</feature>
<name>A0A8S0WTT9_CYCAE</name>
<dbReference type="Gene3D" id="3.40.50.1820">
    <property type="entry name" value="alpha/beta hydrolase"/>
    <property type="match status" value="1"/>
</dbReference>
<feature type="compositionally biased region" description="Basic and acidic residues" evidence="1">
    <location>
        <begin position="357"/>
        <end position="371"/>
    </location>
</feature>
<feature type="region of interest" description="Disordered" evidence="1">
    <location>
        <begin position="599"/>
        <end position="644"/>
    </location>
</feature>
<feature type="compositionally biased region" description="Basic and acidic residues" evidence="1">
    <location>
        <begin position="633"/>
        <end position="644"/>
    </location>
</feature>
<evidence type="ECO:0008006" key="4">
    <source>
        <dbReference type="Google" id="ProtNLM"/>
    </source>
</evidence>
<evidence type="ECO:0000313" key="3">
    <source>
        <dbReference type="Proteomes" id="UP000467700"/>
    </source>
</evidence>
<dbReference type="EMBL" id="CACVBS010000049">
    <property type="protein sequence ID" value="CAA7265506.1"/>
    <property type="molecule type" value="Genomic_DNA"/>
</dbReference>
<feature type="region of interest" description="Disordered" evidence="1">
    <location>
        <begin position="326"/>
        <end position="376"/>
    </location>
</feature>
<feature type="region of interest" description="Disordered" evidence="1">
    <location>
        <begin position="122"/>
        <end position="165"/>
    </location>
</feature>
<reference evidence="2 3" key="1">
    <citation type="submission" date="2020-01" db="EMBL/GenBank/DDBJ databases">
        <authorList>
            <person name="Gupta K D."/>
        </authorList>
    </citation>
    <scope>NUCLEOTIDE SEQUENCE [LARGE SCALE GENOMIC DNA]</scope>
</reference>
<evidence type="ECO:0000256" key="1">
    <source>
        <dbReference type="SAM" id="MobiDB-lite"/>
    </source>
</evidence>